<evidence type="ECO:0000313" key="2">
    <source>
        <dbReference type="Proteomes" id="UP000326380"/>
    </source>
</evidence>
<sequence length="300" mass="33013">MSPEEAARQRLAAIQSLEDELAGHLSAIQRRLYEGLLLRLQDTLDKPELLPGLLAEFTQSVYLPFVAYYGQSVLTLAGLQIRYFSAVDGSTNYAALRRPLEAYLRQSFGIDAAGNLTPAGYLATFVGDTSAQRALLQYAYRSQAAGVGLREYQQGLSDLVQGSSDKPTQGLYHQLHRDAPDTYQRADRALQGLAAEELQLQAALYQGGLIDSSRPFCVARNGKVFLREEIARFGTAKDTYGGYSNKKAGEFHGKNADYNPLTDAGGHNCRHGYHFIPNSVAMRLRPELKEDGKGVLYIGE</sequence>
<dbReference type="Proteomes" id="UP000326380">
    <property type="component" value="Unassembled WGS sequence"/>
</dbReference>
<name>A0A7L4ZYK7_9BACT</name>
<proteinExistence type="predicted"/>
<comment type="caution">
    <text evidence="1">The sequence shown here is derived from an EMBL/GenBank/DDBJ whole genome shotgun (WGS) entry which is preliminary data.</text>
</comment>
<reference evidence="1 2" key="1">
    <citation type="submission" date="2019-09" db="EMBL/GenBank/DDBJ databases">
        <title>Genome sequence of Hymenobacter sp. M3.</title>
        <authorList>
            <person name="Srinivasan S."/>
        </authorList>
    </citation>
    <scope>NUCLEOTIDE SEQUENCE [LARGE SCALE GENOMIC DNA]</scope>
    <source>
        <strain evidence="1 2">M3</strain>
    </source>
</reference>
<dbReference type="EMBL" id="VTWU01000003">
    <property type="protein sequence ID" value="KAA9333394.1"/>
    <property type="molecule type" value="Genomic_DNA"/>
</dbReference>
<dbReference type="RefSeq" id="WP_151078815.1">
    <property type="nucleotide sequence ID" value="NZ_CP047647.1"/>
</dbReference>
<keyword evidence="2" id="KW-1185">Reference proteome</keyword>
<protein>
    <submittedName>
        <fullName evidence="1">Uncharacterized protein</fullName>
    </submittedName>
</protein>
<accession>A0A7L4ZYK7</accession>
<dbReference type="AlphaFoldDB" id="A0A7L4ZYK7"/>
<gene>
    <name evidence="1" type="ORF">F0P96_10520</name>
</gene>
<organism evidence="1 2">
    <name type="scientific">Hymenobacter busanensis</name>
    <dbReference type="NCBI Taxonomy" id="2607656"/>
    <lineage>
        <taxon>Bacteria</taxon>
        <taxon>Pseudomonadati</taxon>
        <taxon>Bacteroidota</taxon>
        <taxon>Cytophagia</taxon>
        <taxon>Cytophagales</taxon>
        <taxon>Hymenobacteraceae</taxon>
        <taxon>Hymenobacter</taxon>
    </lineage>
</organism>
<evidence type="ECO:0000313" key="1">
    <source>
        <dbReference type="EMBL" id="KAA9333394.1"/>
    </source>
</evidence>